<proteinExistence type="predicted"/>
<keyword evidence="3" id="KW-1185">Reference proteome</keyword>
<accession>A0ABV1NYH2</accession>
<dbReference type="RefSeq" id="WP_349804546.1">
    <property type="nucleotide sequence ID" value="NZ_JBEGDP010000009.1"/>
</dbReference>
<comment type="caution">
    <text evidence="2">The sequence shown here is derived from an EMBL/GenBank/DDBJ whole genome shotgun (WGS) entry which is preliminary data.</text>
</comment>
<evidence type="ECO:0000313" key="2">
    <source>
        <dbReference type="EMBL" id="MEQ7847568.1"/>
    </source>
</evidence>
<keyword evidence="1" id="KW-0732">Signal</keyword>
<evidence type="ECO:0000256" key="1">
    <source>
        <dbReference type="SAM" id="SignalP"/>
    </source>
</evidence>
<evidence type="ECO:0000313" key="3">
    <source>
        <dbReference type="Proteomes" id="UP001482520"/>
    </source>
</evidence>
<feature type="chain" id="PRO_5046946959" evidence="1">
    <location>
        <begin position="24"/>
        <end position="258"/>
    </location>
</feature>
<gene>
    <name evidence="2" type="ORF">V6R90_09785</name>
</gene>
<dbReference type="Proteomes" id="UP001482520">
    <property type="component" value="Unassembled WGS sequence"/>
</dbReference>
<sequence length="258" mass="26479">MRRRVLIVLAALVALLAVGSAMTAAGGGSSVTRPRLERSLPAVFAHVYAQQAHLQGRDGVTAASVHAVAMCDKHGPDVADVGPGGDWVCLMSWQDPDVPMPPEGYGKFELNVHSNDCYTASGPSKLTGFLTMTDTSGREVTNPAFEFDGCFDPGSDDTPTGSSFPSLLAVTSTSLTPAADGTVSLTTTCGTGSEGCSGRIVAAAGGRRLGSLPYDMKEESTATLVVPRPLPATAGEATFTVEPRRGVGPTGPITLATP</sequence>
<name>A0ABV1NYH2_9ACTN</name>
<organism evidence="2 3">
    <name type="scientific">Nocardioides kribbensis</name>
    <dbReference type="NCBI Taxonomy" id="305517"/>
    <lineage>
        <taxon>Bacteria</taxon>
        <taxon>Bacillati</taxon>
        <taxon>Actinomycetota</taxon>
        <taxon>Actinomycetes</taxon>
        <taxon>Propionibacteriales</taxon>
        <taxon>Nocardioidaceae</taxon>
        <taxon>Nocardioides</taxon>
    </lineage>
</organism>
<protein>
    <submittedName>
        <fullName evidence="2">Uncharacterized protein</fullName>
    </submittedName>
</protein>
<feature type="signal peptide" evidence="1">
    <location>
        <begin position="1"/>
        <end position="23"/>
    </location>
</feature>
<reference evidence="2 3" key="1">
    <citation type="submission" date="2024-02" db="EMBL/GenBank/DDBJ databases">
        <title>Full genome sequence of Nocardioides kribbensis.</title>
        <authorList>
            <person name="Poletto B.L."/>
            <person name="Silva G."/>
            <person name="Galante D."/>
            <person name="Campos K.R."/>
            <person name="Santos M.B.N."/>
            <person name="Sacchi C.T."/>
        </authorList>
    </citation>
    <scope>NUCLEOTIDE SEQUENCE [LARGE SCALE GENOMIC DNA]</scope>
    <source>
        <strain evidence="2 3">O4R</strain>
    </source>
</reference>
<dbReference type="EMBL" id="JBEGDP010000009">
    <property type="protein sequence ID" value="MEQ7847568.1"/>
    <property type="molecule type" value="Genomic_DNA"/>
</dbReference>